<protein>
    <submittedName>
        <fullName evidence="4">ABC transporter</fullName>
    </submittedName>
</protein>
<keyword evidence="2" id="KW-0472">Membrane</keyword>
<feature type="domain" description="ABC1 atypical kinase-like" evidence="3">
    <location>
        <begin position="102"/>
        <end position="345"/>
    </location>
</feature>
<gene>
    <name evidence="4" type="ORF">GCM10010885_12650</name>
</gene>
<reference evidence="4" key="1">
    <citation type="journal article" date="2014" name="Int. J. Syst. Evol. Microbiol.">
        <title>Complete genome sequence of Corynebacterium casei LMG S-19264T (=DSM 44701T), isolated from a smear-ripened cheese.</title>
        <authorList>
            <consortium name="US DOE Joint Genome Institute (JGI-PGF)"/>
            <person name="Walter F."/>
            <person name="Albersmeier A."/>
            <person name="Kalinowski J."/>
            <person name="Ruckert C."/>
        </authorList>
    </citation>
    <scope>NUCLEOTIDE SEQUENCE</scope>
    <source>
        <strain evidence="4">JCM 18487</strain>
    </source>
</reference>
<evidence type="ECO:0000256" key="2">
    <source>
        <dbReference type="SAM" id="Phobius"/>
    </source>
</evidence>
<dbReference type="Pfam" id="PF03109">
    <property type="entry name" value="ABC1"/>
    <property type="match status" value="1"/>
</dbReference>
<comment type="caution">
    <text evidence="4">The sequence shown here is derived from an EMBL/GenBank/DDBJ whole genome shotgun (WGS) entry which is preliminary data.</text>
</comment>
<dbReference type="PANTHER" id="PTHR10566:SF113">
    <property type="entry name" value="PROTEIN ACTIVITY OF BC1 COMPLEX KINASE 7, CHLOROPLASTIC"/>
    <property type="match status" value="1"/>
</dbReference>
<dbReference type="InterPro" id="IPR050154">
    <property type="entry name" value="UbiB_kinase"/>
</dbReference>
<accession>A0A917K9M2</accession>
<proteinExistence type="inferred from homology"/>
<keyword evidence="2" id="KW-0812">Transmembrane</keyword>
<dbReference type="Proteomes" id="UP000637695">
    <property type="component" value="Unassembled WGS sequence"/>
</dbReference>
<dbReference type="CDD" id="cd05121">
    <property type="entry name" value="ABC1_ADCK3-like"/>
    <property type="match status" value="1"/>
</dbReference>
<dbReference type="InterPro" id="IPR004147">
    <property type="entry name" value="ABC1_dom"/>
</dbReference>
<dbReference type="InterPro" id="IPR011009">
    <property type="entry name" value="Kinase-like_dom_sf"/>
</dbReference>
<evidence type="ECO:0000313" key="5">
    <source>
        <dbReference type="Proteomes" id="UP000637695"/>
    </source>
</evidence>
<dbReference type="PANTHER" id="PTHR10566">
    <property type="entry name" value="CHAPERONE-ACTIVITY OF BC1 COMPLEX CABC1 -RELATED"/>
    <property type="match status" value="1"/>
</dbReference>
<evidence type="ECO:0000313" key="4">
    <source>
        <dbReference type="EMBL" id="GGJ04976.1"/>
    </source>
</evidence>
<dbReference type="EMBL" id="BMOY01000016">
    <property type="protein sequence ID" value="GGJ04976.1"/>
    <property type="molecule type" value="Genomic_DNA"/>
</dbReference>
<name>A0A917K9M2_9BACL</name>
<keyword evidence="5" id="KW-1185">Reference proteome</keyword>
<reference evidence="4" key="2">
    <citation type="submission" date="2020-09" db="EMBL/GenBank/DDBJ databases">
        <authorList>
            <person name="Sun Q."/>
            <person name="Ohkuma M."/>
        </authorList>
    </citation>
    <scope>NUCLEOTIDE SEQUENCE</scope>
    <source>
        <strain evidence="4">JCM 18487</strain>
    </source>
</reference>
<dbReference type="AlphaFoldDB" id="A0A917K9M2"/>
<feature type="transmembrane region" description="Helical" evidence="2">
    <location>
        <begin position="507"/>
        <end position="530"/>
    </location>
</feature>
<sequence>MQAMWARRVRHLRRYREIVQVLVRSGFGWFIDRVGLQSLVTLPKRMLHRGSPPQPGGPGPRHTFERLRQLAEQLGPTFVKIGQVASLRPDLLPLELIQELEKLQDQVSPFPFQDVVAILERELGRPMAEVFQSFSEQPIAAASIGQVHQAVLHSGETVAVKVQRPGVAASIALDLEILLDIARRAERHFAWARQYQLAAAVEELATALQNELDYTIEARNAERIRAQFRRDETVVIPRVFWEYTTSQVLVMEYMAGPKLTDKAGLAELGLDRRLLAERLTRAVFRQLLVHGFFHADPHPGNLAALPGHRILFLDFGVVGHLTPEMKDHLADLIIGMMRRNSALIVRGLLRMGVVPDDVQLTRLRRDIDRLREKYYDVPLRDISLGEAVRDLFSVAHRHRIQIPADLTLVGKALLALEGVVRDLDPGFRILDVAEPFGRRLLEEKVNPRRVARKAANQAADWMELLFQLPRQLQALSQQLGQGRLRVQLLLPELEELMAKLDRISNRLSFSVILLAFSIFMSGLMIASSVARPGSRFLASPVTSAGLAIAVLMMLWLLWSIFRSGRF</sequence>
<feature type="transmembrane region" description="Helical" evidence="2">
    <location>
        <begin position="536"/>
        <end position="558"/>
    </location>
</feature>
<evidence type="ECO:0000259" key="3">
    <source>
        <dbReference type="Pfam" id="PF03109"/>
    </source>
</evidence>
<organism evidence="4 5">
    <name type="scientific">Alicyclobacillus cellulosilyticus</name>
    <dbReference type="NCBI Taxonomy" id="1003997"/>
    <lineage>
        <taxon>Bacteria</taxon>
        <taxon>Bacillati</taxon>
        <taxon>Bacillota</taxon>
        <taxon>Bacilli</taxon>
        <taxon>Bacillales</taxon>
        <taxon>Alicyclobacillaceae</taxon>
        <taxon>Alicyclobacillus</taxon>
    </lineage>
</organism>
<comment type="similarity">
    <text evidence="1">Belongs to the protein kinase superfamily. ADCK protein kinase family.</text>
</comment>
<dbReference type="SUPFAM" id="SSF56112">
    <property type="entry name" value="Protein kinase-like (PK-like)"/>
    <property type="match status" value="1"/>
</dbReference>
<evidence type="ECO:0000256" key="1">
    <source>
        <dbReference type="ARBA" id="ARBA00009670"/>
    </source>
</evidence>
<keyword evidence="2" id="KW-1133">Transmembrane helix</keyword>